<feature type="compositionally biased region" description="Basic residues" evidence="6">
    <location>
        <begin position="7"/>
        <end position="16"/>
    </location>
</feature>
<dbReference type="GO" id="GO:0006364">
    <property type="term" value="P:rRNA processing"/>
    <property type="evidence" value="ECO:0007669"/>
    <property type="project" value="UniProtKB-KW"/>
</dbReference>
<dbReference type="GO" id="GO:0034388">
    <property type="term" value="C:Pwp2p-containing subcomplex of 90S preribosome"/>
    <property type="evidence" value="ECO:0007669"/>
    <property type="project" value="TreeGrafter"/>
</dbReference>
<keyword evidence="4" id="KW-0677">Repeat</keyword>
<dbReference type="InterPro" id="IPR036322">
    <property type="entry name" value="WD40_repeat_dom_sf"/>
</dbReference>
<sequence>MAETSKSKQKNKRQKTKPTAEENEAAVDLEDFLFGEGDKALEEFGKERGEAPSVADLVRGAISKEPTPGQDAASAAKGGVREQQEVAKVAWEDPQDLELQVDVARGKSQRRKLRKEESETTLTGNEYVERLRREHTRLHPQAKWSELPAARRARKRAARQAGEVDENEEEEEEDEEEEEEIDEDAAIRSAGNFVRESKTGPLPPGELEASRLKDANFVEPSKAVVRSVQFHANAQLMLTAGLDRTLRLFNIDGRRNDKVQGVHTEDMPIHQASFSGDGKQVIMSGRRKWFYIYDLPKGRCAISSCTPPNASLRSPREEVAVFIMREAPCVPSEHTGHWVGAPSVSRT</sequence>
<feature type="compositionally biased region" description="Acidic residues" evidence="6">
    <location>
        <begin position="163"/>
        <end position="184"/>
    </location>
</feature>
<feature type="region of interest" description="Disordered" evidence="6">
    <location>
        <begin position="1"/>
        <end position="31"/>
    </location>
</feature>
<comment type="caution">
    <text evidence="7">The sequence shown here is derived from an EMBL/GenBank/DDBJ whole genome shotgun (WGS) entry which is preliminary data.</text>
</comment>
<keyword evidence="2" id="KW-0698">rRNA processing</keyword>
<accession>A0AAE0C0W4</accession>
<feature type="compositionally biased region" description="Acidic residues" evidence="6">
    <location>
        <begin position="21"/>
        <end position="31"/>
    </location>
</feature>
<protein>
    <submittedName>
        <fullName evidence="7">Uncharacterized protein</fullName>
    </submittedName>
</protein>
<feature type="region of interest" description="Disordered" evidence="6">
    <location>
        <begin position="62"/>
        <end position="81"/>
    </location>
</feature>
<keyword evidence="5" id="KW-0539">Nucleus</keyword>
<evidence type="ECO:0000256" key="1">
    <source>
        <dbReference type="ARBA" id="ARBA00004604"/>
    </source>
</evidence>
<feature type="region of interest" description="Disordered" evidence="6">
    <location>
        <begin position="105"/>
        <end position="134"/>
    </location>
</feature>
<comment type="subcellular location">
    <subcellularLocation>
        <location evidence="1">Nucleus</location>
        <location evidence="1">Nucleolus</location>
    </subcellularLocation>
</comment>
<dbReference type="AlphaFoldDB" id="A0AAE0C0W4"/>
<evidence type="ECO:0000256" key="2">
    <source>
        <dbReference type="ARBA" id="ARBA00022552"/>
    </source>
</evidence>
<keyword evidence="3" id="KW-0853">WD repeat</keyword>
<dbReference type="Proteomes" id="UP001190700">
    <property type="component" value="Unassembled WGS sequence"/>
</dbReference>
<evidence type="ECO:0000256" key="5">
    <source>
        <dbReference type="ARBA" id="ARBA00023242"/>
    </source>
</evidence>
<proteinExistence type="predicted"/>
<dbReference type="InterPro" id="IPR045161">
    <property type="entry name" value="Utp18"/>
</dbReference>
<name>A0AAE0C0W4_9CHLO</name>
<evidence type="ECO:0000313" key="8">
    <source>
        <dbReference type="Proteomes" id="UP001190700"/>
    </source>
</evidence>
<gene>
    <name evidence="7" type="ORF">CYMTET_44701</name>
</gene>
<dbReference type="Gene3D" id="2.130.10.10">
    <property type="entry name" value="YVTN repeat-like/Quinoprotein amine dehydrogenase"/>
    <property type="match status" value="1"/>
</dbReference>
<dbReference type="SUPFAM" id="SSF50978">
    <property type="entry name" value="WD40 repeat-like"/>
    <property type="match status" value="1"/>
</dbReference>
<feature type="region of interest" description="Disordered" evidence="6">
    <location>
        <begin position="155"/>
        <end position="208"/>
    </location>
</feature>
<organism evidence="7 8">
    <name type="scientific">Cymbomonas tetramitiformis</name>
    <dbReference type="NCBI Taxonomy" id="36881"/>
    <lineage>
        <taxon>Eukaryota</taxon>
        <taxon>Viridiplantae</taxon>
        <taxon>Chlorophyta</taxon>
        <taxon>Pyramimonadophyceae</taxon>
        <taxon>Pyramimonadales</taxon>
        <taxon>Pyramimonadaceae</taxon>
        <taxon>Cymbomonas</taxon>
    </lineage>
</organism>
<dbReference type="GO" id="GO:0032040">
    <property type="term" value="C:small-subunit processome"/>
    <property type="evidence" value="ECO:0007669"/>
    <property type="project" value="TreeGrafter"/>
</dbReference>
<dbReference type="PANTHER" id="PTHR18359:SF0">
    <property type="entry name" value="U3 SMALL NUCLEOLAR RNA-ASSOCIATED PROTEIN 18 HOMOLOG"/>
    <property type="match status" value="1"/>
</dbReference>
<keyword evidence="8" id="KW-1185">Reference proteome</keyword>
<evidence type="ECO:0000256" key="6">
    <source>
        <dbReference type="SAM" id="MobiDB-lite"/>
    </source>
</evidence>
<dbReference type="PANTHER" id="PTHR18359">
    <property type="entry name" value="WD-REPEAT PROTEIN-RELATED"/>
    <property type="match status" value="1"/>
</dbReference>
<dbReference type="InterPro" id="IPR015943">
    <property type="entry name" value="WD40/YVTN_repeat-like_dom_sf"/>
</dbReference>
<evidence type="ECO:0000256" key="4">
    <source>
        <dbReference type="ARBA" id="ARBA00022737"/>
    </source>
</evidence>
<dbReference type="EMBL" id="LGRX02030320">
    <property type="protein sequence ID" value="KAK3245748.1"/>
    <property type="molecule type" value="Genomic_DNA"/>
</dbReference>
<reference evidence="7 8" key="1">
    <citation type="journal article" date="2015" name="Genome Biol. Evol.">
        <title>Comparative Genomics of a Bacterivorous Green Alga Reveals Evolutionary Causalities and Consequences of Phago-Mixotrophic Mode of Nutrition.</title>
        <authorList>
            <person name="Burns J.A."/>
            <person name="Paasch A."/>
            <person name="Narechania A."/>
            <person name="Kim E."/>
        </authorList>
    </citation>
    <scope>NUCLEOTIDE SEQUENCE [LARGE SCALE GENOMIC DNA]</scope>
    <source>
        <strain evidence="7 8">PLY_AMNH</strain>
    </source>
</reference>
<evidence type="ECO:0000313" key="7">
    <source>
        <dbReference type="EMBL" id="KAK3245748.1"/>
    </source>
</evidence>
<evidence type="ECO:0000256" key="3">
    <source>
        <dbReference type="ARBA" id="ARBA00022574"/>
    </source>
</evidence>